<keyword evidence="4" id="KW-0238">DNA-binding</keyword>
<protein>
    <recommendedName>
        <fullName evidence="9">Zn(2)-C6 fungal-type domain-containing protein</fullName>
    </recommendedName>
</protein>
<evidence type="ECO:0000256" key="2">
    <source>
        <dbReference type="ARBA" id="ARBA00022723"/>
    </source>
</evidence>
<dbReference type="OrthoDB" id="4934715at2759"/>
<evidence type="ECO:0000256" key="5">
    <source>
        <dbReference type="ARBA" id="ARBA00023163"/>
    </source>
</evidence>
<feature type="region of interest" description="Disordered" evidence="8">
    <location>
        <begin position="682"/>
        <end position="703"/>
    </location>
</feature>
<accession>A0A2T5M3C1</accession>
<dbReference type="InterPro" id="IPR050613">
    <property type="entry name" value="Sec_Metabolite_Reg"/>
</dbReference>
<keyword evidence="3" id="KW-0805">Transcription regulation</keyword>
<evidence type="ECO:0000313" key="11">
    <source>
        <dbReference type="Proteomes" id="UP000244073"/>
    </source>
</evidence>
<proteinExistence type="predicted"/>
<dbReference type="RefSeq" id="XP_040754414.1">
    <property type="nucleotide sequence ID" value="XM_040893462.1"/>
</dbReference>
<evidence type="ECO:0000259" key="9">
    <source>
        <dbReference type="PROSITE" id="PS50048"/>
    </source>
</evidence>
<keyword evidence="6" id="KW-0539">Nucleus</keyword>
<dbReference type="VEuPathDB" id="FungiDB:P175DRAFT_0431075"/>
<evidence type="ECO:0000256" key="6">
    <source>
        <dbReference type="ARBA" id="ARBA00023242"/>
    </source>
</evidence>
<sequence length="703" mass="79241">MDLASVNPPTPASHSKRRKQRPQLSCAPCRQKKLKCNRLHPCDNCMKHNRTYLCHYTGPRGMSKTESQSIQNHIQTLEARIQQLSAADSQLERSEPPPKDYTGTMILDQGGTRYLNPTHWQSVLEEIAEVKAYLQHDQDPSPEEDLEEEPSGKQVSGPVLLLGNQISSTGADLLAALPVRSVADRLVSFYLNCKESTLVIMHIPTFAKEYAEFWKKPEEASINWLAYLYSILCSSTGLHLFSASGRADGDLAEAFDEYHRLASQCLARSDYTTPGRYKMEALLLNIASEILRSSDTHIGPSVLLGLATRLAMHSGYHRDPRHYGEISVFDGEMRRRVWMCLSLLDHYISLQAGLPPSTPQAQSDCEEPRNLNDNDLDPSATALPPSRPPGEKTPILFPATLNRVMFACADIIRRVSAVESIPYREVLRLDQNLHELSGTIPPPLRFSPLAESIADAPSTIMDRYNIDLMYQKARCDLHRRYLTQCRLDPAYAYSRRQCLDGARTVLQHQSDIFDASSPGGQLGYTSFFFAPCVIMHFRVAAMIVSLEISCQSRYDLKQKQPMPSRARQEILAEREQLSRELERSFNIWKHLSQKSNEALKTAQALHVMLKIARTHLQHGATPDSSPLENNMHGPSQPLGKKNSDHFPNFSFVYHYSPLMPFFFFFSLTHSLNLNLSSQVTMQQPLKPTPPSPPTSPSWTQPST</sequence>
<feature type="compositionally biased region" description="Pro residues" evidence="8">
    <location>
        <begin position="686"/>
        <end position="695"/>
    </location>
</feature>
<dbReference type="CDD" id="cd00067">
    <property type="entry name" value="GAL4"/>
    <property type="match status" value="1"/>
</dbReference>
<comment type="caution">
    <text evidence="10">The sequence shown here is derived from an EMBL/GenBank/DDBJ whole genome shotgun (WGS) entry which is preliminary data.</text>
</comment>
<evidence type="ECO:0000313" key="10">
    <source>
        <dbReference type="EMBL" id="PTU23022.1"/>
    </source>
</evidence>
<dbReference type="InterPro" id="IPR007219">
    <property type="entry name" value="XnlR_reg_dom"/>
</dbReference>
<feature type="region of interest" description="Disordered" evidence="8">
    <location>
        <begin position="355"/>
        <end position="392"/>
    </location>
</feature>
<reference evidence="10 11" key="1">
    <citation type="journal article" date="2018" name="Proc. Natl. Acad. Sci. U.S.A.">
        <title>Linking secondary metabolites to gene clusters through genome sequencing of six diverse Aspergillus species.</title>
        <authorList>
            <person name="Kaerboelling I."/>
            <person name="Vesth T.C."/>
            <person name="Frisvad J.C."/>
            <person name="Nybo J.L."/>
            <person name="Theobald S."/>
            <person name="Kuo A."/>
            <person name="Bowyer P."/>
            <person name="Matsuda Y."/>
            <person name="Mondo S."/>
            <person name="Lyhne E.K."/>
            <person name="Kogle M.E."/>
            <person name="Clum A."/>
            <person name="Lipzen A."/>
            <person name="Salamov A."/>
            <person name="Ngan C.Y."/>
            <person name="Daum C."/>
            <person name="Chiniquy J."/>
            <person name="Barry K."/>
            <person name="LaButti K."/>
            <person name="Haridas S."/>
            <person name="Simmons B.A."/>
            <person name="Magnuson J.K."/>
            <person name="Mortensen U.H."/>
            <person name="Larsen T.O."/>
            <person name="Grigoriev I.V."/>
            <person name="Baker S.E."/>
            <person name="Andersen M.R."/>
        </authorList>
    </citation>
    <scope>NUCLEOTIDE SEQUENCE [LARGE SCALE GENOMIC DNA]</scope>
    <source>
        <strain evidence="10 11">IBT 24754</strain>
    </source>
</reference>
<dbReference type="GO" id="GO:0005634">
    <property type="term" value="C:nucleus"/>
    <property type="evidence" value="ECO:0007669"/>
    <property type="project" value="UniProtKB-SubCell"/>
</dbReference>
<feature type="region of interest" description="Disordered" evidence="8">
    <location>
        <begin position="618"/>
        <end position="641"/>
    </location>
</feature>
<dbReference type="GO" id="GO:0008270">
    <property type="term" value="F:zinc ion binding"/>
    <property type="evidence" value="ECO:0007669"/>
    <property type="project" value="InterPro"/>
</dbReference>
<feature type="region of interest" description="Disordered" evidence="8">
    <location>
        <begin position="1"/>
        <end position="24"/>
    </location>
</feature>
<evidence type="ECO:0000256" key="3">
    <source>
        <dbReference type="ARBA" id="ARBA00023015"/>
    </source>
</evidence>
<keyword evidence="2" id="KW-0479">Metal-binding</keyword>
<dbReference type="EMBL" id="MSFN02000002">
    <property type="protein sequence ID" value="PTU23022.1"/>
    <property type="molecule type" value="Genomic_DNA"/>
</dbReference>
<name>A0A2T5M3C1_9EURO</name>
<dbReference type="PANTHER" id="PTHR31001:SF86">
    <property type="entry name" value="ZN(II)2CYS6 TRANSCRIPTION FACTOR (EUROFUNG)"/>
    <property type="match status" value="1"/>
</dbReference>
<organism evidence="10 11">
    <name type="scientific">Aspergillus ochraceoroseus IBT 24754</name>
    <dbReference type="NCBI Taxonomy" id="1392256"/>
    <lineage>
        <taxon>Eukaryota</taxon>
        <taxon>Fungi</taxon>
        <taxon>Dikarya</taxon>
        <taxon>Ascomycota</taxon>
        <taxon>Pezizomycotina</taxon>
        <taxon>Eurotiomycetes</taxon>
        <taxon>Eurotiomycetidae</taxon>
        <taxon>Eurotiales</taxon>
        <taxon>Aspergillaceae</taxon>
        <taxon>Aspergillus</taxon>
        <taxon>Aspergillus subgen. Nidulantes</taxon>
    </lineage>
</organism>
<gene>
    <name evidence="10" type="ORF">P175DRAFT_0431075</name>
</gene>
<dbReference type="GO" id="GO:0000981">
    <property type="term" value="F:DNA-binding transcription factor activity, RNA polymerase II-specific"/>
    <property type="evidence" value="ECO:0007669"/>
    <property type="project" value="InterPro"/>
</dbReference>
<comment type="subcellular location">
    <subcellularLocation>
        <location evidence="1">Nucleus</location>
    </subcellularLocation>
</comment>
<dbReference type="PROSITE" id="PS00463">
    <property type="entry name" value="ZN2_CY6_FUNGAL_1"/>
    <property type="match status" value="1"/>
</dbReference>
<keyword evidence="7" id="KW-0175">Coiled coil</keyword>
<dbReference type="InterPro" id="IPR001138">
    <property type="entry name" value="Zn2Cys6_DnaBD"/>
</dbReference>
<feature type="domain" description="Zn(2)-C6 fungal-type" evidence="9">
    <location>
        <begin position="25"/>
        <end position="56"/>
    </location>
</feature>
<evidence type="ECO:0000256" key="4">
    <source>
        <dbReference type="ARBA" id="ARBA00023125"/>
    </source>
</evidence>
<dbReference type="PANTHER" id="PTHR31001">
    <property type="entry name" value="UNCHARACTERIZED TRANSCRIPTIONAL REGULATORY PROTEIN"/>
    <property type="match status" value="1"/>
</dbReference>
<evidence type="ECO:0000256" key="8">
    <source>
        <dbReference type="SAM" id="MobiDB-lite"/>
    </source>
</evidence>
<dbReference type="GeneID" id="63810344"/>
<evidence type="ECO:0000256" key="7">
    <source>
        <dbReference type="SAM" id="Coils"/>
    </source>
</evidence>
<feature type="coiled-coil region" evidence="7">
    <location>
        <begin position="67"/>
        <end position="94"/>
    </location>
</feature>
<dbReference type="Pfam" id="PF00172">
    <property type="entry name" value="Zn_clus"/>
    <property type="match status" value="1"/>
</dbReference>
<dbReference type="SUPFAM" id="SSF57701">
    <property type="entry name" value="Zn2/Cys6 DNA-binding domain"/>
    <property type="match status" value="1"/>
</dbReference>
<dbReference type="PROSITE" id="PS50048">
    <property type="entry name" value="ZN2_CY6_FUNGAL_2"/>
    <property type="match status" value="1"/>
</dbReference>
<dbReference type="Gene3D" id="4.10.240.10">
    <property type="entry name" value="Zn(2)-C6 fungal-type DNA-binding domain"/>
    <property type="match status" value="1"/>
</dbReference>
<dbReference type="SMART" id="SM00066">
    <property type="entry name" value="GAL4"/>
    <property type="match status" value="1"/>
</dbReference>
<dbReference type="Pfam" id="PF04082">
    <property type="entry name" value="Fungal_trans"/>
    <property type="match status" value="1"/>
</dbReference>
<dbReference type="SMART" id="SM00906">
    <property type="entry name" value="Fungal_trans"/>
    <property type="match status" value="1"/>
</dbReference>
<dbReference type="InterPro" id="IPR036864">
    <property type="entry name" value="Zn2-C6_fun-type_DNA-bd_sf"/>
</dbReference>
<evidence type="ECO:0000256" key="1">
    <source>
        <dbReference type="ARBA" id="ARBA00004123"/>
    </source>
</evidence>
<dbReference type="GO" id="GO:0003677">
    <property type="term" value="F:DNA binding"/>
    <property type="evidence" value="ECO:0007669"/>
    <property type="project" value="UniProtKB-KW"/>
</dbReference>
<dbReference type="Proteomes" id="UP000244073">
    <property type="component" value="Unassembled WGS sequence"/>
</dbReference>
<dbReference type="GO" id="GO:0006351">
    <property type="term" value="P:DNA-templated transcription"/>
    <property type="evidence" value="ECO:0007669"/>
    <property type="project" value="InterPro"/>
</dbReference>
<dbReference type="AlphaFoldDB" id="A0A2T5M3C1"/>
<dbReference type="CDD" id="cd12148">
    <property type="entry name" value="fungal_TF_MHR"/>
    <property type="match status" value="1"/>
</dbReference>
<keyword evidence="5" id="KW-0804">Transcription</keyword>